<keyword evidence="2" id="KW-1185">Reference proteome</keyword>
<dbReference type="PANTHER" id="PTHR36693">
    <property type="entry name" value="GH02722P"/>
    <property type="match status" value="1"/>
</dbReference>
<dbReference type="Proteomes" id="UP000268093">
    <property type="component" value="Unassembled WGS sequence"/>
</dbReference>
<dbReference type="AlphaFoldDB" id="A0A433DIC1"/>
<comment type="caution">
    <text evidence="1">The sequence shown here is derived from an EMBL/GenBank/DDBJ whole genome shotgun (WGS) entry which is preliminary data.</text>
</comment>
<name>A0A433DIC1_9FUNG</name>
<dbReference type="OrthoDB" id="121932at2759"/>
<dbReference type="EMBL" id="RBNI01001357">
    <property type="protein sequence ID" value="RUP50536.1"/>
    <property type="molecule type" value="Genomic_DNA"/>
</dbReference>
<protein>
    <submittedName>
        <fullName evidence="1">Uncharacterized protein</fullName>
    </submittedName>
</protein>
<accession>A0A433DIC1</accession>
<dbReference type="Pfam" id="PF16065">
    <property type="entry name" value="DUF4807"/>
    <property type="match status" value="1"/>
</dbReference>
<dbReference type="InterPro" id="IPR032072">
    <property type="entry name" value="DUF4807"/>
</dbReference>
<proteinExistence type="predicted"/>
<evidence type="ECO:0000313" key="2">
    <source>
        <dbReference type="Proteomes" id="UP000268093"/>
    </source>
</evidence>
<dbReference type="PANTHER" id="PTHR36693:SF1">
    <property type="entry name" value="GH02722P"/>
    <property type="match status" value="1"/>
</dbReference>
<sequence>MAVTCRVGTWKCIAKSTSSYACSFDGMEWELLFATTKTFHRNAVSLDDQLFNVVESERPALIRTFAHKPPCLGDGKLEVSVELPKSPRGRLPSRDPVRHATTRRAVPSVARIEPCFGRQELWLPPVARSRLRLYTLAALQTRYGFTGTYIAVLGGAYSALGKYKEKYARKAGELALQQIKLAQLMRDPVQESKCWLYYAEDCIGVGMLKTAVRIIRKQRTFAKKTHDETLIKMCESTRGKLEAARDRLRNGKMVGQGCDDIESVDNRSIGTICLV</sequence>
<organism evidence="1 2">
    <name type="scientific">Jimgerdemannia flammicorona</name>
    <dbReference type="NCBI Taxonomy" id="994334"/>
    <lineage>
        <taxon>Eukaryota</taxon>
        <taxon>Fungi</taxon>
        <taxon>Fungi incertae sedis</taxon>
        <taxon>Mucoromycota</taxon>
        <taxon>Mucoromycotina</taxon>
        <taxon>Endogonomycetes</taxon>
        <taxon>Endogonales</taxon>
        <taxon>Endogonaceae</taxon>
        <taxon>Jimgerdemannia</taxon>
    </lineage>
</organism>
<evidence type="ECO:0000313" key="1">
    <source>
        <dbReference type="EMBL" id="RUP50536.1"/>
    </source>
</evidence>
<gene>
    <name evidence="1" type="ORF">BC936DRAFT_138691</name>
</gene>
<reference evidence="1 2" key="1">
    <citation type="journal article" date="2018" name="New Phytol.">
        <title>Phylogenomics of Endogonaceae and evolution of mycorrhizas within Mucoromycota.</title>
        <authorList>
            <person name="Chang Y."/>
            <person name="Desiro A."/>
            <person name="Na H."/>
            <person name="Sandor L."/>
            <person name="Lipzen A."/>
            <person name="Clum A."/>
            <person name="Barry K."/>
            <person name="Grigoriev I.V."/>
            <person name="Martin F.M."/>
            <person name="Stajich J.E."/>
            <person name="Smith M.E."/>
            <person name="Bonito G."/>
            <person name="Spatafora J.W."/>
        </authorList>
    </citation>
    <scope>NUCLEOTIDE SEQUENCE [LARGE SCALE GENOMIC DNA]</scope>
    <source>
        <strain evidence="1 2">GMNB39</strain>
    </source>
</reference>